<dbReference type="InterPro" id="IPR000742">
    <property type="entry name" value="EGF"/>
</dbReference>
<evidence type="ECO:0000256" key="4">
    <source>
        <dbReference type="ARBA" id="ARBA00023157"/>
    </source>
</evidence>
<sequence length="235" mass="25013">MSNCQDTFILTSTTGQYPVPNPCEPNPCNNAGICTELTANTFSCDCDPAWTGDRCDDPVPSPCEPNPCNNGGTCTELTADTFSCDCDPAWTGDRCDEFISECSLGGGTCGKLASCRGAHSTGGCSHSLNDVCCFGESYGRDGVWPGYYVHDGVQYPWSMSIQFDRNSIFGGGSDSVGTFTINGSWNPLSKDINFVKAYTLHTVSYTGQVTADVCTMYGQYQVGSTAGAFNMTICT</sequence>
<feature type="disulfide bond" evidence="5">
    <location>
        <begin position="46"/>
        <end position="55"/>
    </location>
</feature>
<protein>
    <recommendedName>
        <fullName evidence="6">EGF-like domain-containing protein</fullName>
    </recommendedName>
</protein>
<evidence type="ECO:0000256" key="3">
    <source>
        <dbReference type="ARBA" id="ARBA00022737"/>
    </source>
</evidence>
<dbReference type="AlphaFoldDB" id="A0A8B6CML7"/>
<dbReference type="FunFam" id="2.10.25.10:FF:000095">
    <property type="entry name" value="Notch, isoform B"/>
    <property type="match status" value="2"/>
</dbReference>
<dbReference type="SMART" id="SM00181">
    <property type="entry name" value="EGF"/>
    <property type="match status" value="2"/>
</dbReference>
<dbReference type="EMBL" id="UYJE01002054">
    <property type="protein sequence ID" value="VDI07451.1"/>
    <property type="molecule type" value="Genomic_DNA"/>
</dbReference>
<evidence type="ECO:0000256" key="5">
    <source>
        <dbReference type="PROSITE-ProRule" id="PRU00076"/>
    </source>
</evidence>
<dbReference type="Proteomes" id="UP000596742">
    <property type="component" value="Unassembled WGS sequence"/>
</dbReference>
<comment type="caution">
    <text evidence="7">The sequence shown here is derived from an EMBL/GenBank/DDBJ whole genome shotgun (WGS) entry which is preliminary data.</text>
</comment>
<comment type="caution">
    <text evidence="5">Lacks conserved residue(s) required for the propagation of feature annotation.</text>
</comment>
<dbReference type="CDD" id="cd00054">
    <property type="entry name" value="EGF_CA"/>
    <property type="match status" value="2"/>
</dbReference>
<keyword evidence="4 5" id="KW-1015">Disulfide bond</keyword>
<keyword evidence="2" id="KW-0732">Signal</keyword>
<dbReference type="PROSITE" id="PS50026">
    <property type="entry name" value="EGF_3"/>
    <property type="match status" value="2"/>
</dbReference>
<keyword evidence="8" id="KW-1185">Reference proteome</keyword>
<evidence type="ECO:0000313" key="8">
    <source>
        <dbReference type="Proteomes" id="UP000596742"/>
    </source>
</evidence>
<dbReference type="Gene3D" id="2.10.25.10">
    <property type="entry name" value="Laminin"/>
    <property type="match status" value="2"/>
</dbReference>
<evidence type="ECO:0000256" key="2">
    <source>
        <dbReference type="ARBA" id="ARBA00022729"/>
    </source>
</evidence>
<evidence type="ECO:0000256" key="1">
    <source>
        <dbReference type="ARBA" id="ARBA00022536"/>
    </source>
</evidence>
<reference evidence="7" key="1">
    <citation type="submission" date="2018-11" db="EMBL/GenBank/DDBJ databases">
        <authorList>
            <person name="Alioto T."/>
            <person name="Alioto T."/>
        </authorList>
    </citation>
    <scope>NUCLEOTIDE SEQUENCE</scope>
</reference>
<feature type="disulfide bond" evidence="5">
    <location>
        <begin position="86"/>
        <end position="95"/>
    </location>
</feature>
<dbReference type="PANTHER" id="PTHR12916:SF4">
    <property type="entry name" value="UNINFLATABLE, ISOFORM C"/>
    <property type="match status" value="1"/>
</dbReference>
<dbReference type="PROSITE" id="PS00022">
    <property type="entry name" value="EGF_1"/>
    <property type="match status" value="2"/>
</dbReference>
<dbReference type="PANTHER" id="PTHR12916">
    <property type="entry name" value="CYTOCHROME C OXIDASE POLYPEPTIDE VIC-2"/>
    <property type="match status" value="1"/>
</dbReference>
<keyword evidence="3" id="KW-0677">Repeat</keyword>
<dbReference type="Pfam" id="PF00008">
    <property type="entry name" value="EGF"/>
    <property type="match status" value="2"/>
</dbReference>
<proteinExistence type="predicted"/>
<gene>
    <name evidence="7" type="ORF">MGAL_10B069871</name>
</gene>
<evidence type="ECO:0000259" key="6">
    <source>
        <dbReference type="PROSITE" id="PS50026"/>
    </source>
</evidence>
<feature type="domain" description="EGF-like" evidence="6">
    <location>
        <begin position="19"/>
        <end position="56"/>
    </location>
</feature>
<name>A0A8B6CML7_MYTGA</name>
<organism evidence="7 8">
    <name type="scientific">Mytilus galloprovincialis</name>
    <name type="common">Mediterranean mussel</name>
    <dbReference type="NCBI Taxonomy" id="29158"/>
    <lineage>
        <taxon>Eukaryota</taxon>
        <taxon>Metazoa</taxon>
        <taxon>Spiralia</taxon>
        <taxon>Lophotrochozoa</taxon>
        <taxon>Mollusca</taxon>
        <taxon>Bivalvia</taxon>
        <taxon>Autobranchia</taxon>
        <taxon>Pteriomorphia</taxon>
        <taxon>Mytilida</taxon>
        <taxon>Mytiloidea</taxon>
        <taxon>Mytilidae</taxon>
        <taxon>Mytilinae</taxon>
        <taxon>Mytilus</taxon>
    </lineage>
</organism>
<accession>A0A8B6CML7</accession>
<dbReference type="SUPFAM" id="SSF57196">
    <property type="entry name" value="EGF/Laminin"/>
    <property type="match status" value="2"/>
</dbReference>
<evidence type="ECO:0000313" key="7">
    <source>
        <dbReference type="EMBL" id="VDI07451.1"/>
    </source>
</evidence>
<dbReference type="OrthoDB" id="10016170at2759"/>
<feature type="domain" description="EGF-like" evidence="6">
    <location>
        <begin position="59"/>
        <end position="96"/>
    </location>
</feature>
<keyword evidence="1 5" id="KW-0245">EGF-like domain</keyword>